<name>A0A4Y2DS57_ARAVE</name>
<keyword evidence="1" id="KW-0732">Signal</keyword>
<accession>A0A4Y2DS57</accession>
<dbReference type="EMBL" id="BGPR01000426">
    <property type="protein sequence ID" value="GBM19581.1"/>
    <property type="molecule type" value="Genomic_DNA"/>
</dbReference>
<organism evidence="2 3">
    <name type="scientific">Araneus ventricosus</name>
    <name type="common">Orbweaver spider</name>
    <name type="synonym">Epeira ventricosa</name>
    <dbReference type="NCBI Taxonomy" id="182803"/>
    <lineage>
        <taxon>Eukaryota</taxon>
        <taxon>Metazoa</taxon>
        <taxon>Ecdysozoa</taxon>
        <taxon>Arthropoda</taxon>
        <taxon>Chelicerata</taxon>
        <taxon>Arachnida</taxon>
        <taxon>Araneae</taxon>
        <taxon>Araneomorphae</taxon>
        <taxon>Entelegynae</taxon>
        <taxon>Araneoidea</taxon>
        <taxon>Araneidae</taxon>
        <taxon>Araneus</taxon>
    </lineage>
</organism>
<protein>
    <submittedName>
        <fullName evidence="2">Uncharacterized protein</fullName>
    </submittedName>
</protein>
<gene>
    <name evidence="2" type="ORF">AVEN_379_1</name>
</gene>
<feature type="signal peptide" evidence="1">
    <location>
        <begin position="1"/>
        <end position="19"/>
    </location>
</feature>
<evidence type="ECO:0000313" key="3">
    <source>
        <dbReference type="Proteomes" id="UP000499080"/>
    </source>
</evidence>
<evidence type="ECO:0000313" key="2">
    <source>
        <dbReference type="EMBL" id="GBM19581.1"/>
    </source>
</evidence>
<evidence type="ECO:0000256" key="1">
    <source>
        <dbReference type="SAM" id="SignalP"/>
    </source>
</evidence>
<feature type="chain" id="PRO_5021339124" evidence="1">
    <location>
        <begin position="20"/>
        <end position="153"/>
    </location>
</feature>
<reference evidence="2 3" key="1">
    <citation type="journal article" date="2019" name="Sci. Rep.">
        <title>Orb-weaving spider Araneus ventricosus genome elucidates the spidroin gene catalogue.</title>
        <authorList>
            <person name="Kono N."/>
            <person name="Nakamura H."/>
            <person name="Ohtoshi R."/>
            <person name="Moran D.A.P."/>
            <person name="Shinohara A."/>
            <person name="Yoshida Y."/>
            <person name="Fujiwara M."/>
            <person name="Mori M."/>
            <person name="Tomita M."/>
            <person name="Arakawa K."/>
        </authorList>
    </citation>
    <scope>NUCLEOTIDE SEQUENCE [LARGE SCALE GENOMIC DNA]</scope>
</reference>
<proteinExistence type="predicted"/>
<dbReference type="Proteomes" id="UP000499080">
    <property type="component" value="Unassembled WGS sequence"/>
</dbReference>
<comment type="caution">
    <text evidence="2">The sequence shown here is derived from an EMBL/GenBank/DDBJ whole genome shotgun (WGS) entry which is preliminary data.</text>
</comment>
<dbReference type="AlphaFoldDB" id="A0A4Y2DS57"/>
<keyword evidence="3" id="KW-1185">Reference proteome</keyword>
<sequence length="153" mass="17953">MHKQFCLIRLMLHFEATRTLFWNAPPNFEPWSIDQDGTRGSTFSLSSITHQHVESALGRYRRRTFPNIGSQPRKLPISNQNATGCRDLVVRSQLRAGGFKVRNLIPHKIRLVWRLLDVKSCEMAKRTQAGVVWKFRERDDRCRLRHLTAVHNY</sequence>